<dbReference type="Proteomes" id="UP001362899">
    <property type="component" value="Unassembled WGS sequence"/>
</dbReference>
<feature type="region of interest" description="Disordered" evidence="1">
    <location>
        <begin position="166"/>
        <end position="248"/>
    </location>
</feature>
<protein>
    <submittedName>
        <fullName evidence="2">Uncharacterized protein</fullName>
    </submittedName>
</protein>
<dbReference type="EMBL" id="BTGC01000003">
    <property type="protein sequence ID" value="GMM50779.1"/>
    <property type="molecule type" value="Genomic_DNA"/>
</dbReference>
<accession>A0AAV5RJQ8</accession>
<feature type="compositionally biased region" description="Basic and acidic residues" evidence="1">
    <location>
        <begin position="172"/>
        <end position="184"/>
    </location>
</feature>
<evidence type="ECO:0000313" key="2">
    <source>
        <dbReference type="EMBL" id="GMM50779.1"/>
    </source>
</evidence>
<evidence type="ECO:0000256" key="1">
    <source>
        <dbReference type="SAM" id="MobiDB-lite"/>
    </source>
</evidence>
<dbReference type="AlphaFoldDB" id="A0AAV5RJQ8"/>
<keyword evidence="3" id="KW-1185">Reference proteome</keyword>
<proteinExistence type="predicted"/>
<feature type="region of interest" description="Disordered" evidence="1">
    <location>
        <begin position="33"/>
        <end position="107"/>
    </location>
</feature>
<feature type="compositionally biased region" description="Low complexity" evidence="1">
    <location>
        <begin position="87"/>
        <end position="103"/>
    </location>
</feature>
<comment type="caution">
    <text evidence="2">The sequence shown here is derived from an EMBL/GenBank/DDBJ whole genome shotgun (WGS) entry which is preliminary data.</text>
</comment>
<evidence type="ECO:0000313" key="3">
    <source>
        <dbReference type="Proteomes" id="UP001362899"/>
    </source>
</evidence>
<organism evidence="2 3">
    <name type="scientific">Starmerella bacillaris</name>
    <name type="common">Yeast</name>
    <name type="synonym">Candida zemplinina</name>
    <dbReference type="NCBI Taxonomy" id="1247836"/>
    <lineage>
        <taxon>Eukaryota</taxon>
        <taxon>Fungi</taxon>
        <taxon>Dikarya</taxon>
        <taxon>Ascomycota</taxon>
        <taxon>Saccharomycotina</taxon>
        <taxon>Dipodascomycetes</taxon>
        <taxon>Dipodascales</taxon>
        <taxon>Trichomonascaceae</taxon>
        <taxon>Starmerella</taxon>
    </lineage>
</organism>
<name>A0AAV5RJQ8_STABA</name>
<gene>
    <name evidence="2" type="ORF">DASB73_017370</name>
</gene>
<feature type="compositionally biased region" description="Basic and acidic residues" evidence="1">
    <location>
        <begin position="39"/>
        <end position="52"/>
    </location>
</feature>
<sequence>MNPNNNQTQPDHVERLLRQAEISRITRTLKSKLASASLETRRSPLKTPDRSNVRRRAKTLEDAFPSPVPFDTPVTTRKTRGHSRLPSATSVSSNSSHLSSSGSPYNMPRMPSFTNVNEMRSGSPHGNTILTPSQDLDHLDFFSQNRLKDISGHNGDILDAQATLQQQSSIKPHSDFTEEQKLPKEPQTPPQIRAEIPTTPHRSSRSADNNDGANLLLHFATSPGRETPKTPDFNMGEYLNLQTPSPSRVQLTPKRIQWASLNSALFSQSPFRS</sequence>
<reference evidence="2 3" key="1">
    <citation type="journal article" date="2023" name="Elife">
        <title>Identification of key yeast species and microbe-microbe interactions impacting larval growth of Drosophila in the wild.</title>
        <authorList>
            <person name="Mure A."/>
            <person name="Sugiura Y."/>
            <person name="Maeda R."/>
            <person name="Honda K."/>
            <person name="Sakurai N."/>
            <person name="Takahashi Y."/>
            <person name="Watada M."/>
            <person name="Katoh T."/>
            <person name="Gotoh A."/>
            <person name="Gotoh Y."/>
            <person name="Taniguchi I."/>
            <person name="Nakamura K."/>
            <person name="Hayashi T."/>
            <person name="Katayama T."/>
            <person name="Uemura T."/>
            <person name="Hattori Y."/>
        </authorList>
    </citation>
    <scope>NUCLEOTIDE SEQUENCE [LARGE SCALE GENOMIC DNA]</scope>
    <source>
        <strain evidence="2 3">SB-73</strain>
    </source>
</reference>